<evidence type="ECO:0000256" key="1">
    <source>
        <dbReference type="SAM" id="MobiDB-lite"/>
    </source>
</evidence>
<comment type="caution">
    <text evidence="2">The sequence shown here is derived from an EMBL/GenBank/DDBJ whole genome shotgun (WGS) entry which is preliminary data.</text>
</comment>
<reference evidence="2 3" key="1">
    <citation type="journal article" date="2019" name="Int. J. Syst. Evol. Microbiol.">
        <title>The Global Catalogue of Microorganisms (GCM) 10K type strain sequencing project: providing services to taxonomists for standard genome sequencing and annotation.</title>
        <authorList>
            <consortium name="The Broad Institute Genomics Platform"/>
            <consortium name="The Broad Institute Genome Sequencing Center for Infectious Disease"/>
            <person name="Wu L."/>
            <person name="Ma J."/>
        </authorList>
    </citation>
    <scope>NUCLEOTIDE SEQUENCE [LARGE SCALE GENOMIC DNA]</scope>
    <source>
        <strain evidence="2 3">JCM 4542</strain>
    </source>
</reference>
<gene>
    <name evidence="2" type="ORF">GCM10010315_33990</name>
</gene>
<keyword evidence="3" id="KW-1185">Reference proteome</keyword>
<feature type="compositionally biased region" description="Basic residues" evidence="1">
    <location>
        <begin position="73"/>
        <end position="87"/>
    </location>
</feature>
<dbReference type="EMBL" id="BAAASL010000011">
    <property type="protein sequence ID" value="GAA2718474.1"/>
    <property type="molecule type" value="Genomic_DNA"/>
</dbReference>
<evidence type="ECO:0000313" key="3">
    <source>
        <dbReference type="Proteomes" id="UP001500886"/>
    </source>
</evidence>
<protein>
    <submittedName>
        <fullName evidence="2">Uncharacterized protein</fullName>
    </submittedName>
</protein>
<proteinExistence type="predicted"/>
<accession>A0ABN3TTQ3</accession>
<organism evidence="2 3">
    <name type="scientific">Streptomyces luteosporeus</name>
    <dbReference type="NCBI Taxonomy" id="173856"/>
    <lineage>
        <taxon>Bacteria</taxon>
        <taxon>Bacillati</taxon>
        <taxon>Actinomycetota</taxon>
        <taxon>Actinomycetes</taxon>
        <taxon>Kitasatosporales</taxon>
        <taxon>Streptomycetaceae</taxon>
        <taxon>Streptomyces</taxon>
    </lineage>
</organism>
<dbReference type="Proteomes" id="UP001500886">
    <property type="component" value="Unassembled WGS sequence"/>
</dbReference>
<feature type="region of interest" description="Disordered" evidence="1">
    <location>
        <begin position="41"/>
        <end position="87"/>
    </location>
</feature>
<sequence>MHGAAEAAFGAQVVGGGFDVVGHRGDRDVLRPSAAGAVGAKVEAQALDSGSGQGGGDPGEEAALVPGHPSPVRQHRQPGRPPRRRCHGAYQRCAVEGTAFRLQFSHGAERSVQGSRHISPRESVRR</sequence>
<evidence type="ECO:0000313" key="2">
    <source>
        <dbReference type="EMBL" id="GAA2718474.1"/>
    </source>
</evidence>
<feature type="region of interest" description="Disordered" evidence="1">
    <location>
        <begin position="104"/>
        <end position="126"/>
    </location>
</feature>
<name>A0ABN3TTQ3_9ACTN</name>